<accession>A0A7Y9ECB4</accession>
<keyword evidence="3" id="KW-1185">Reference proteome</keyword>
<evidence type="ECO:0000256" key="1">
    <source>
        <dbReference type="SAM" id="MobiDB-lite"/>
    </source>
</evidence>
<comment type="caution">
    <text evidence="2">The sequence shown here is derived from an EMBL/GenBank/DDBJ whole genome shotgun (WGS) entry which is preliminary data.</text>
</comment>
<dbReference type="Proteomes" id="UP000529783">
    <property type="component" value="Unassembled WGS sequence"/>
</dbReference>
<organism evidence="2 3">
    <name type="scientific">Actinomadura luteofluorescens</name>
    <dbReference type="NCBI Taxonomy" id="46163"/>
    <lineage>
        <taxon>Bacteria</taxon>
        <taxon>Bacillati</taxon>
        <taxon>Actinomycetota</taxon>
        <taxon>Actinomycetes</taxon>
        <taxon>Streptosporangiales</taxon>
        <taxon>Thermomonosporaceae</taxon>
        <taxon>Actinomadura</taxon>
    </lineage>
</organism>
<evidence type="ECO:0000313" key="3">
    <source>
        <dbReference type="Proteomes" id="UP000529783"/>
    </source>
</evidence>
<protein>
    <submittedName>
        <fullName evidence="2">Uncharacterized protein</fullName>
    </submittedName>
</protein>
<dbReference type="RefSeq" id="WP_179842461.1">
    <property type="nucleotide sequence ID" value="NZ_JACCBA010000001.1"/>
</dbReference>
<dbReference type="EMBL" id="JACCBA010000001">
    <property type="protein sequence ID" value="NYD44957.1"/>
    <property type="molecule type" value="Genomic_DNA"/>
</dbReference>
<feature type="compositionally biased region" description="Low complexity" evidence="1">
    <location>
        <begin position="26"/>
        <end position="41"/>
    </location>
</feature>
<dbReference type="AlphaFoldDB" id="A0A7Y9ECB4"/>
<proteinExistence type="predicted"/>
<name>A0A7Y9ECB4_9ACTN</name>
<reference evidence="2 3" key="1">
    <citation type="submission" date="2020-07" db="EMBL/GenBank/DDBJ databases">
        <title>Sequencing the genomes of 1000 actinobacteria strains.</title>
        <authorList>
            <person name="Klenk H.-P."/>
        </authorList>
    </citation>
    <scope>NUCLEOTIDE SEQUENCE [LARGE SCALE GENOMIC DNA]</scope>
    <source>
        <strain evidence="2 3">DSM 40398</strain>
    </source>
</reference>
<gene>
    <name evidence="2" type="ORF">BJY14_000940</name>
</gene>
<evidence type="ECO:0000313" key="2">
    <source>
        <dbReference type="EMBL" id="NYD44957.1"/>
    </source>
</evidence>
<feature type="compositionally biased region" description="Basic and acidic residues" evidence="1">
    <location>
        <begin position="13"/>
        <end position="25"/>
    </location>
</feature>
<feature type="region of interest" description="Disordered" evidence="1">
    <location>
        <begin position="1"/>
        <end position="47"/>
    </location>
</feature>
<sequence>MARTPMPFATRAFEVRDAPARDRTRAGSAAPPVHAGPAPAAERGEGT</sequence>